<organism evidence="3 4">
    <name type="scientific">Parelaphostrongylus tenuis</name>
    <name type="common">Meningeal worm</name>
    <dbReference type="NCBI Taxonomy" id="148309"/>
    <lineage>
        <taxon>Eukaryota</taxon>
        <taxon>Metazoa</taxon>
        <taxon>Ecdysozoa</taxon>
        <taxon>Nematoda</taxon>
        <taxon>Chromadorea</taxon>
        <taxon>Rhabditida</taxon>
        <taxon>Rhabditina</taxon>
        <taxon>Rhabditomorpha</taxon>
        <taxon>Strongyloidea</taxon>
        <taxon>Metastrongylidae</taxon>
        <taxon>Parelaphostrongylus</taxon>
    </lineage>
</organism>
<sequence length="172" mass="20221">MRNERESYDARKRSEAEKLWEEFFKERQRWREFHTRSPDEASKSFRYSWRWTTSNPTANRNIVLFTRIFVAYMIVIVVVALFQMIFTPLFRPNTSPKSNRKYGLNVEQPEERTSATQFHYMKQPPVHGSGWSDVISNPNPNGREMLDSGSAHDDLTLTNTQQPVYSSPSHSV</sequence>
<comment type="caution">
    <text evidence="3">The sequence shown here is derived from an EMBL/GenBank/DDBJ whole genome shotgun (WGS) entry which is preliminary data.</text>
</comment>
<keyword evidence="2" id="KW-0472">Membrane</keyword>
<evidence type="ECO:0000313" key="3">
    <source>
        <dbReference type="EMBL" id="KAJ1352801.1"/>
    </source>
</evidence>
<feature type="region of interest" description="Disordered" evidence="1">
    <location>
        <begin position="124"/>
        <end position="172"/>
    </location>
</feature>
<keyword evidence="2" id="KW-1133">Transmembrane helix</keyword>
<evidence type="ECO:0000313" key="4">
    <source>
        <dbReference type="Proteomes" id="UP001196413"/>
    </source>
</evidence>
<gene>
    <name evidence="3" type="ORF">KIN20_009223</name>
</gene>
<feature type="compositionally biased region" description="Polar residues" evidence="1">
    <location>
        <begin position="156"/>
        <end position="172"/>
    </location>
</feature>
<dbReference type="EMBL" id="JAHQIW010001546">
    <property type="protein sequence ID" value="KAJ1352801.1"/>
    <property type="molecule type" value="Genomic_DNA"/>
</dbReference>
<dbReference type="AlphaFoldDB" id="A0AAD5MRJ3"/>
<evidence type="ECO:0000256" key="2">
    <source>
        <dbReference type="SAM" id="Phobius"/>
    </source>
</evidence>
<feature type="compositionally biased region" description="Basic and acidic residues" evidence="1">
    <location>
        <begin position="144"/>
        <end position="155"/>
    </location>
</feature>
<evidence type="ECO:0000256" key="1">
    <source>
        <dbReference type="SAM" id="MobiDB-lite"/>
    </source>
</evidence>
<dbReference type="Proteomes" id="UP001196413">
    <property type="component" value="Unassembled WGS sequence"/>
</dbReference>
<keyword evidence="4" id="KW-1185">Reference proteome</keyword>
<reference evidence="3" key="1">
    <citation type="submission" date="2021-06" db="EMBL/GenBank/DDBJ databases">
        <title>Parelaphostrongylus tenuis whole genome reference sequence.</title>
        <authorList>
            <person name="Garwood T.J."/>
            <person name="Larsen P.A."/>
            <person name="Fountain-Jones N.M."/>
            <person name="Garbe J.R."/>
            <person name="Macchietto M.G."/>
            <person name="Kania S.A."/>
            <person name="Gerhold R.W."/>
            <person name="Richards J.E."/>
            <person name="Wolf T.M."/>
        </authorList>
    </citation>
    <scope>NUCLEOTIDE SEQUENCE</scope>
    <source>
        <strain evidence="3">MNPRO001-30</strain>
        <tissue evidence="3">Meninges</tissue>
    </source>
</reference>
<accession>A0AAD5MRJ3</accession>
<proteinExistence type="predicted"/>
<protein>
    <submittedName>
        <fullName evidence="3">Uncharacterized protein</fullName>
    </submittedName>
</protein>
<name>A0AAD5MRJ3_PARTN</name>
<keyword evidence="2" id="KW-0812">Transmembrane</keyword>
<feature type="transmembrane region" description="Helical" evidence="2">
    <location>
        <begin position="69"/>
        <end position="90"/>
    </location>
</feature>